<dbReference type="PhylomeDB" id="A0A0G4HR85"/>
<dbReference type="VEuPathDB" id="CryptoDB:Cvel_30470"/>
<dbReference type="EMBL" id="CDMZ01003545">
    <property type="protein sequence ID" value="CEM46753.1"/>
    <property type="molecule type" value="Genomic_DNA"/>
</dbReference>
<name>A0A0G4HR85_9ALVE</name>
<proteinExistence type="predicted"/>
<dbReference type="AlphaFoldDB" id="A0A0G4HR85"/>
<organism evidence="1">
    <name type="scientific">Chromera velia CCMP2878</name>
    <dbReference type="NCBI Taxonomy" id="1169474"/>
    <lineage>
        <taxon>Eukaryota</taxon>
        <taxon>Sar</taxon>
        <taxon>Alveolata</taxon>
        <taxon>Colpodellida</taxon>
        <taxon>Chromeraceae</taxon>
        <taxon>Chromera</taxon>
    </lineage>
</organism>
<protein>
    <submittedName>
        <fullName evidence="1">Uncharacterized protein</fullName>
    </submittedName>
</protein>
<gene>
    <name evidence="1" type="ORF">Cvel_30470</name>
</gene>
<evidence type="ECO:0000313" key="1">
    <source>
        <dbReference type="EMBL" id="CEM46753.1"/>
    </source>
</evidence>
<accession>A0A0G4HR85</accession>
<reference evidence="1" key="1">
    <citation type="submission" date="2014-11" db="EMBL/GenBank/DDBJ databases">
        <authorList>
            <person name="Otto D Thomas"/>
            <person name="Naeem Raeece"/>
        </authorList>
    </citation>
    <scope>NUCLEOTIDE SEQUENCE</scope>
</reference>
<sequence length="172" mass="18990">MESAGPSMNMQAEVNGVHVNFVGLRRISYKCVEKEVEGIKNAKRLDRAFEEIHRSVTRLKALGVFTDFSAHLTGGVGPNSMGVNMIFEEKLPKREFSIRIDESGRPGIEGSFSQPAFLGNLQGLELSAGAMGRQDTELQILNRKEGETAALLCLLRQNGKEEEDMALLRVQP</sequence>